<dbReference type="PANTHER" id="PTHR43491:SF2">
    <property type="entry name" value="UDP-N-ACETYL-D-MANNOSAMINE DEHYDROGENASE"/>
    <property type="match status" value="1"/>
</dbReference>
<dbReference type="Gene3D" id="3.40.50.720">
    <property type="entry name" value="NAD(P)-binding Rossmann-like Domain"/>
    <property type="match status" value="2"/>
</dbReference>
<gene>
    <name evidence="6" type="ORF">LZZ85_07730</name>
</gene>
<dbReference type="EMBL" id="JAKLTR010000004">
    <property type="protein sequence ID" value="MCG2614166.1"/>
    <property type="molecule type" value="Genomic_DNA"/>
</dbReference>
<comment type="caution">
    <text evidence="6">The sequence shown here is derived from an EMBL/GenBank/DDBJ whole genome shotgun (WGS) entry which is preliminary data.</text>
</comment>
<feature type="domain" description="UDP-glucose/GDP-mannose dehydrogenase C-terminal" evidence="5">
    <location>
        <begin position="311"/>
        <end position="407"/>
    </location>
</feature>
<evidence type="ECO:0000256" key="1">
    <source>
        <dbReference type="ARBA" id="ARBA00006601"/>
    </source>
</evidence>
<comment type="similarity">
    <text evidence="1 4">Belongs to the UDP-glucose/GDP-mannose dehydrogenase family.</text>
</comment>
<dbReference type="InterPro" id="IPR001732">
    <property type="entry name" value="UDP-Glc/GDP-Man_DH_N"/>
</dbReference>
<proteinExistence type="inferred from homology"/>
<reference evidence="6" key="1">
    <citation type="submission" date="2022-01" db="EMBL/GenBank/DDBJ databases">
        <authorList>
            <person name="Jo J.-H."/>
            <person name="Im W.-T."/>
        </authorList>
    </citation>
    <scope>NUCLEOTIDE SEQUENCE</scope>
    <source>
        <strain evidence="6">NA20</strain>
    </source>
</reference>
<evidence type="ECO:0000256" key="2">
    <source>
        <dbReference type="ARBA" id="ARBA00023002"/>
    </source>
</evidence>
<dbReference type="PIRSF" id="PIRSF500136">
    <property type="entry name" value="UDP_ManNAc_DH"/>
    <property type="match status" value="1"/>
</dbReference>
<dbReference type="InterPro" id="IPR036291">
    <property type="entry name" value="NAD(P)-bd_dom_sf"/>
</dbReference>
<evidence type="ECO:0000313" key="6">
    <source>
        <dbReference type="EMBL" id="MCG2614166.1"/>
    </source>
</evidence>
<dbReference type="Pfam" id="PF03721">
    <property type="entry name" value="UDPG_MGDP_dh_N"/>
    <property type="match status" value="1"/>
</dbReference>
<keyword evidence="7" id="KW-1185">Reference proteome</keyword>
<protein>
    <submittedName>
        <fullName evidence="6">Nucleotide sugar dehydrogenase</fullName>
    </submittedName>
</protein>
<dbReference type="InterPro" id="IPR014027">
    <property type="entry name" value="UDP-Glc/GDP-Man_DH_C"/>
</dbReference>
<organism evidence="6 7">
    <name type="scientific">Terrimonas ginsenosidimutans</name>
    <dbReference type="NCBI Taxonomy" id="2908004"/>
    <lineage>
        <taxon>Bacteria</taxon>
        <taxon>Pseudomonadati</taxon>
        <taxon>Bacteroidota</taxon>
        <taxon>Chitinophagia</taxon>
        <taxon>Chitinophagales</taxon>
        <taxon>Chitinophagaceae</taxon>
        <taxon>Terrimonas</taxon>
    </lineage>
</organism>
<evidence type="ECO:0000313" key="7">
    <source>
        <dbReference type="Proteomes" id="UP001165367"/>
    </source>
</evidence>
<evidence type="ECO:0000259" key="5">
    <source>
        <dbReference type="SMART" id="SM00984"/>
    </source>
</evidence>
<dbReference type="InterPro" id="IPR014026">
    <property type="entry name" value="UDP-Glc/GDP-Man_DH_dimer"/>
</dbReference>
<dbReference type="Pfam" id="PF00984">
    <property type="entry name" value="UDPG_MGDP_dh"/>
    <property type="match status" value="1"/>
</dbReference>
<evidence type="ECO:0000256" key="4">
    <source>
        <dbReference type="PIRNR" id="PIRNR000124"/>
    </source>
</evidence>
<accession>A0ABS9KPA6</accession>
<dbReference type="SUPFAM" id="SSF51735">
    <property type="entry name" value="NAD(P)-binding Rossmann-fold domains"/>
    <property type="match status" value="1"/>
</dbReference>
<keyword evidence="2" id="KW-0560">Oxidoreductase</keyword>
<dbReference type="PIRSF" id="PIRSF000124">
    <property type="entry name" value="UDPglc_GDPman_dh"/>
    <property type="match status" value="1"/>
</dbReference>
<dbReference type="Pfam" id="PF03720">
    <property type="entry name" value="UDPG_MGDP_dh_C"/>
    <property type="match status" value="1"/>
</dbReference>
<dbReference type="Proteomes" id="UP001165367">
    <property type="component" value="Unassembled WGS sequence"/>
</dbReference>
<dbReference type="SUPFAM" id="SSF52413">
    <property type="entry name" value="UDP-glucose/GDP-mannose dehydrogenase C-terminal domain"/>
    <property type="match status" value="1"/>
</dbReference>
<dbReference type="InterPro" id="IPR028359">
    <property type="entry name" value="UDP_ManNAc/GlcNAc_DH"/>
</dbReference>
<dbReference type="SUPFAM" id="SSF48179">
    <property type="entry name" value="6-phosphogluconate dehydrogenase C-terminal domain-like"/>
    <property type="match status" value="1"/>
</dbReference>
<dbReference type="NCBIfam" id="TIGR03026">
    <property type="entry name" value="NDP-sugDHase"/>
    <property type="match status" value="1"/>
</dbReference>
<keyword evidence="3" id="KW-0520">NAD</keyword>
<dbReference type="PANTHER" id="PTHR43491">
    <property type="entry name" value="UDP-N-ACETYL-D-MANNOSAMINE DEHYDROGENASE"/>
    <property type="match status" value="1"/>
</dbReference>
<sequence>MKTIAVIGFGKIGQAVAANMLLHGLHVVAVDTDTTIAGRFYENTFHTNEPGVLTVLTDACNEGNLHIEITLDDHTPDAVIICIPLAVDQEKKTIDAPFIQCFQQLVSHCSNKLLIVVETSVPVGYSRKVLLPVLESSGKKHGVDFLLSHSPERIKSGTMLTQLEKIPKVIGGISAEATEANYRLYQQFFSTELLYRVENTETAEMMKLAGMIYRDVNIALANQLAMFAQLSGIDLPSLLPLINADGEANLLQPGIGVGGHCTPVYPYFLIDNFRHAGLDFSIARAGRQINDNMAAFAVSLIRDKVRNKTALVLGLSFRPNVKEDANSVGASLYGLLEQEGFDVFMHDAEFSQPELEHKGFAFADPSKTDAEVVFLVTMHREYRQLDFTAMAANGVRFIVDGRNALDRRIVESAGISYTGIGR</sequence>
<dbReference type="RefSeq" id="WP_237870333.1">
    <property type="nucleotide sequence ID" value="NZ_JAKLTR010000004.1"/>
</dbReference>
<evidence type="ECO:0000256" key="3">
    <source>
        <dbReference type="ARBA" id="ARBA00023027"/>
    </source>
</evidence>
<dbReference type="InterPro" id="IPR036220">
    <property type="entry name" value="UDP-Glc/GDP-Man_DH_C_sf"/>
</dbReference>
<dbReference type="InterPro" id="IPR017476">
    <property type="entry name" value="UDP-Glc/GDP-Man"/>
</dbReference>
<dbReference type="InterPro" id="IPR008927">
    <property type="entry name" value="6-PGluconate_DH-like_C_sf"/>
</dbReference>
<name>A0ABS9KPA6_9BACT</name>
<dbReference type="SMART" id="SM00984">
    <property type="entry name" value="UDPG_MGDP_dh_C"/>
    <property type="match status" value="1"/>
</dbReference>